<gene>
    <name evidence="2" type="ORF">PPOP_1939</name>
</gene>
<dbReference type="AlphaFoldDB" id="M9LAD6"/>
<comment type="caution">
    <text evidence="2">The sequence shown here is derived from an EMBL/GenBank/DDBJ whole genome shotgun (WGS) entry which is preliminary data.</text>
</comment>
<evidence type="ECO:0000256" key="1">
    <source>
        <dbReference type="SAM" id="MobiDB-lite"/>
    </source>
</evidence>
<sequence length="73" mass="8289">MHPVHTIESNKAANYDRLYPYVPKGRKVVYEAAAKAAGLSLNDFVTRAIEEKIEREGLESPSENEEQDEEPQE</sequence>
<feature type="region of interest" description="Disordered" evidence="1">
    <location>
        <begin position="53"/>
        <end position="73"/>
    </location>
</feature>
<keyword evidence="3" id="KW-1185">Reference proteome</keyword>
<feature type="compositionally biased region" description="Acidic residues" evidence="1">
    <location>
        <begin position="62"/>
        <end position="73"/>
    </location>
</feature>
<evidence type="ECO:0000313" key="3">
    <source>
        <dbReference type="Proteomes" id="UP000029453"/>
    </source>
</evidence>
<dbReference type="EMBL" id="BALG01000116">
    <property type="protein sequence ID" value="GAC42582.1"/>
    <property type="molecule type" value="Genomic_DNA"/>
</dbReference>
<name>M9LAD6_PAEPP</name>
<dbReference type="Proteomes" id="UP000029453">
    <property type="component" value="Unassembled WGS sequence"/>
</dbReference>
<organism evidence="2 3">
    <name type="scientific">Paenibacillus popilliae ATCC 14706</name>
    <dbReference type="NCBI Taxonomy" id="1212764"/>
    <lineage>
        <taxon>Bacteria</taxon>
        <taxon>Bacillati</taxon>
        <taxon>Bacillota</taxon>
        <taxon>Bacilli</taxon>
        <taxon>Bacillales</taxon>
        <taxon>Paenibacillaceae</taxon>
        <taxon>Paenibacillus</taxon>
    </lineage>
</organism>
<protein>
    <submittedName>
        <fullName evidence="2">Transcriptional regulator</fullName>
    </submittedName>
</protein>
<accession>M9LAD6</accession>
<evidence type="ECO:0000313" key="2">
    <source>
        <dbReference type="EMBL" id="GAC42582.1"/>
    </source>
</evidence>
<reference evidence="2 3" key="1">
    <citation type="submission" date="2012-10" db="EMBL/GenBank/DDBJ databases">
        <title>Draft Genome Sequence of Paenibacillus popilliae ATCC 14706T.</title>
        <authorList>
            <person name="Iiyama K."/>
            <person name="Mori K."/>
            <person name="Mon H."/>
            <person name="Chieda Y."/>
            <person name="Lee J.M."/>
            <person name="Kusakabe T."/>
            <person name="Tashiro K."/>
            <person name="Asano S."/>
            <person name="Yasunaga-Aoki C."/>
            <person name="Shimizu S."/>
        </authorList>
    </citation>
    <scope>NUCLEOTIDE SEQUENCE [LARGE SCALE GENOMIC DNA]</scope>
    <source>
        <strain evidence="2 3">ATCC 14706</strain>
    </source>
</reference>
<proteinExistence type="predicted"/>